<dbReference type="PANTHER" id="PTHR42953:SF3">
    <property type="entry name" value="HIGH-AFFINITY ZINC UPTAKE SYSTEM PROTEIN ZNUA"/>
    <property type="match status" value="1"/>
</dbReference>
<dbReference type="InterPro" id="IPR050492">
    <property type="entry name" value="Bact_metal-bind_prot9"/>
</dbReference>
<name>A0ABD5U650_9EURY</name>
<evidence type="ECO:0000256" key="4">
    <source>
        <dbReference type="SAM" id="MobiDB-lite"/>
    </source>
</evidence>
<evidence type="ECO:0000256" key="2">
    <source>
        <dbReference type="ARBA" id="ARBA00022448"/>
    </source>
</evidence>
<dbReference type="PROSITE" id="PS51257">
    <property type="entry name" value="PROKAR_LIPOPROTEIN"/>
    <property type="match status" value="1"/>
</dbReference>
<keyword evidence="3" id="KW-0732">Signal</keyword>
<feature type="region of interest" description="Disordered" evidence="4">
    <location>
        <begin position="126"/>
        <end position="208"/>
    </location>
</feature>
<protein>
    <submittedName>
        <fullName evidence="5">Metal ABC transporter substrate-binding protein</fullName>
    </submittedName>
</protein>
<proteinExistence type="inferred from homology"/>
<evidence type="ECO:0000313" key="5">
    <source>
        <dbReference type="EMBL" id="MFC6835859.1"/>
    </source>
</evidence>
<dbReference type="PANTHER" id="PTHR42953">
    <property type="entry name" value="HIGH-AFFINITY ZINC UPTAKE SYSTEM PROTEIN ZNUA-RELATED"/>
    <property type="match status" value="1"/>
</dbReference>
<comment type="similarity">
    <text evidence="1">Belongs to the bacterial solute-binding protein 9 family.</text>
</comment>
<dbReference type="Pfam" id="PF01297">
    <property type="entry name" value="ZnuA"/>
    <property type="match status" value="1"/>
</dbReference>
<dbReference type="InterPro" id="IPR006311">
    <property type="entry name" value="TAT_signal"/>
</dbReference>
<dbReference type="PROSITE" id="PS51318">
    <property type="entry name" value="TAT"/>
    <property type="match status" value="1"/>
</dbReference>
<evidence type="ECO:0000256" key="3">
    <source>
        <dbReference type="ARBA" id="ARBA00022729"/>
    </source>
</evidence>
<comment type="caution">
    <text evidence="5">The sequence shown here is derived from an EMBL/GenBank/DDBJ whole genome shotgun (WGS) entry which is preliminary data.</text>
</comment>
<dbReference type="SUPFAM" id="SSF53807">
    <property type="entry name" value="Helical backbone' metal receptor"/>
    <property type="match status" value="1"/>
</dbReference>
<dbReference type="AlphaFoldDB" id="A0ABD5U650"/>
<gene>
    <name evidence="5" type="ORF">ACFQHK_04980</name>
</gene>
<sequence length="379" mass="41239">MEQLTRRSLLATSATVTAGALAGCLGSVDPAGGEEASAVEASFYVLGDFGGRVGGDALDVGTLVPFGQHGHGWQPSSDLQREVREAQVFLYMGEGFQPWADDVVRSLEEDDADVSVVAAREGVELLGGDGHDHEGDHGEEDEGNHSHEEDEHGEDGHQEGNHSEDEHDHESEENHSEDDHSEDEGGHENETSDGGDGGHDHSGEDPHFWLDPTRAVVAVETIRDGFVAHFPDEEGTLRDNADAFAEELDALDAEFEEALSDRSAEAVLVAGHNAFQYLGERYDFEVYALTDLSPDDSPTTSDVRRAQEIIEREGIEYVLAPVFESDRAATQLVEETDATEVLPITALAGFREEWEEEGWGYLDVMREVNLKSLRTALGA</sequence>
<dbReference type="InterPro" id="IPR006127">
    <property type="entry name" value="ZnuA-like"/>
</dbReference>
<evidence type="ECO:0000313" key="6">
    <source>
        <dbReference type="Proteomes" id="UP001596406"/>
    </source>
</evidence>
<accession>A0ABD5U650</accession>
<organism evidence="5 6">
    <name type="scientific">Halomarina ordinaria</name>
    <dbReference type="NCBI Taxonomy" id="3033939"/>
    <lineage>
        <taxon>Archaea</taxon>
        <taxon>Methanobacteriati</taxon>
        <taxon>Methanobacteriota</taxon>
        <taxon>Stenosarchaea group</taxon>
        <taxon>Halobacteria</taxon>
        <taxon>Halobacteriales</taxon>
        <taxon>Natronomonadaceae</taxon>
        <taxon>Halomarina</taxon>
    </lineage>
</organism>
<evidence type="ECO:0000256" key="1">
    <source>
        <dbReference type="ARBA" id="ARBA00011028"/>
    </source>
</evidence>
<reference evidence="5 6" key="1">
    <citation type="journal article" date="2019" name="Int. J. Syst. Evol. Microbiol.">
        <title>The Global Catalogue of Microorganisms (GCM) 10K type strain sequencing project: providing services to taxonomists for standard genome sequencing and annotation.</title>
        <authorList>
            <consortium name="The Broad Institute Genomics Platform"/>
            <consortium name="The Broad Institute Genome Sequencing Center for Infectious Disease"/>
            <person name="Wu L."/>
            <person name="Ma J."/>
        </authorList>
    </citation>
    <scope>NUCLEOTIDE SEQUENCE [LARGE SCALE GENOMIC DNA]</scope>
    <source>
        <strain evidence="5 6">PSRA2</strain>
    </source>
</reference>
<dbReference type="RefSeq" id="WP_304447555.1">
    <property type="nucleotide sequence ID" value="NZ_JARRAH010000001.1"/>
</dbReference>
<keyword evidence="2" id="KW-0813">Transport</keyword>
<dbReference type="Gene3D" id="3.40.50.1980">
    <property type="entry name" value="Nitrogenase molybdenum iron protein domain"/>
    <property type="match status" value="2"/>
</dbReference>
<keyword evidence="6" id="KW-1185">Reference proteome</keyword>
<dbReference type="EMBL" id="JBHSXM010000001">
    <property type="protein sequence ID" value="MFC6835859.1"/>
    <property type="molecule type" value="Genomic_DNA"/>
</dbReference>
<dbReference type="Proteomes" id="UP001596406">
    <property type="component" value="Unassembled WGS sequence"/>
</dbReference>
<feature type="compositionally biased region" description="Basic and acidic residues" evidence="4">
    <location>
        <begin position="143"/>
        <end position="208"/>
    </location>
</feature>